<dbReference type="InterPro" id="IPR013761">
    <property type="entry name" value="SAM/pointed_sf"/>
</dbReference>
<gene>
    <name evidence="1" type="ORF">AGERDE_LOCUS12061</name>
</gene>
<dbReference type="AlphaFoldDB" id="A0A9N9H957"/>
<dbReference type="SUPFAM" id="SSF47769">
    <property type="entry name" value="SAM/Pointed domain"/>
    <property type="match status" value="1"/>
</dbReference>
<dbReference type="Gene3D" id="1.10.150.50">
    <property type="entry name" value="Transcription Factor, Ets-1"/>
    <property type="match status" value="1"/>
</dbReference>
<dbReference type="EMBL" id="CAJVPL010006827">
    <property type="protein sequence ID" value="CAG8666488.1"/>
    <property type="molecule type" value="Genomic_DNA"/>
</dbReference>
<dbReference type="OrthoDB" id="2330546at2759"/>
<feature type="non-terminal residue" evidence="1">
    <location>
        <position position="73"/>
    </location>
</feature>
<name>A0A9N9H957_9GLOM</name>
<accession>A0A9N9H957</accession>
<organism evidence="1 2">
    <name type="scientific">Ambispora gerdemannii</name>
    <dbReference type="NCBI Taxonomy" id="144530"/>
    <lineage>
        <taxon>Eukaryota</taxon>
        <taxon>Fungi</taxon>
        <taxon>Fungi incertae sedis</taxon>
        <taxon>Mucoromycota</taxon>
        <taxon>Glomeromycotina</taxon>
        <taxon>Glomeromycetes</taxon>
        <taxon>Archaeosporales</taxon>
        <taxon>Ambisporaceae</taxon>
        <taxon>Ambispora</taxon>
    </lineage>
</organism>
<dbReference type="Proteomes" id="UP000789831">
    <property type="component" value="Unassembled WGS sequence"/>
</dbReference>
<evidence type="ECO:0000313" key="2">
    <source>
        <dbReference type="Proteomes" id="UP000789831"/>
    </source>
</evidence>
<comment type="caution">
    <text evidence="1">The sequence shown here is derived from an EMBL/GenBank/DDBJ whole genome shotgun (WGS) entry which is preliminary data.</text>
</comment>
<protein>
    <submittedName>
        <fullName evidence="1">3944_t:CDS:1</fullName>
    </submittedName>
</protein>
<evidence type="ECO:0000313" key="1">
    <source>
        <dbReference type="EMBL" id="CAG8666488.1"/>
    </source>
</evidence>
<keyword evidence="2" id="KW-1185">Reference proteome</keyword>
<proteinExistence type="predicted"/>
<reference evidence="1" key="1">
    <citation type="submission" date="2021-06" db="EMBL/GenBank/DDBJ databases">
        <authorList>
            <person name="Kallberg Y."/>
            <person name="Tangrot J."/>
            <person name="Rosling A."/>
        </authorList>
    </citation>
    <scope>NUCLEOTIDE SEQUENCE</scope>
    <source>
        <strain evidence="1">MT106</strain>
    </source>
</reference>
<sequence>MLINITLPSVEEVNEWWPTDVATFLGSNKKKLFLEDDDIKTLKDNRVSGPAFLKLTLEKLLASPYELPGGPAE</sequence>